<dbReference type="CDD" id="cd13127">
    <property type="entry name" value="MATE_tuaB_like"/>
    <property type="match status" value="1"/>
</dbReference>
<accession>A0ABN2Q6M1</accession>
<keyword evidence="9" id="KW-1185">Reference proteome</keyword>
<comment type="subcellular location">
    <subcellularLocation>
        <location evidence="1">Cell membrane</location>
        <topology evidence="1">Multi-pass membrane protein</topology>
    </subcellularLocation>
</comment>
<feature type="transmembrane region" description="Helical" evidence="7">
    <location>
        <begin position="179"/>
        <end position="197"/>
    </location>
</feature>
<feature type="transmembrane region" description="Helical" evidence="7">
    <location>
        <begin position="413"/>
        <end position="433"/>
    </location>
</feature>
<dbReference type="PANTHER" id="PTHR30250:SF10">
    <property type="entry name" value="LIPOPOLYSACCHARIDE BIOSYNTHESIS PROTEIN WZXC"/>
    <property type="match status" value="1"/>
</dbReference>
<dbReference type="EMBL" id="BAAANN010000004">
    <property type="protein sequence ID" value="GAA1945703.1"/>
    <property type="molecule type" value="Genomic_DNA"/>
</dbReference>
<proteinExistence type="inferred from homology"/>
<evidence type="ECO:0000256" key="6">
    <source>
        <dbReference type="ARBA" id="ARBA00023136"/>
    </source>
</evidence>
<dbReference type="Proteomes" id="UP001501116">
    <property type="component" value="Unassembled WGS sequence"/>
</dbReference>
<evidence type="ECO:0000256" key="3">
    <source>
        <dbReference type="ARBA" id="ARBA00022475"/>
    </source>
</evidence>
<reference evidence="8 9" key="1">
    <citation type="journal article" date="2019" name="Int. J. Syst. Evol. Microbiol.">
        <title>The Global Catalogue of Microorganisms (GCM) 10K type strain sequencing project: providing services to taxonomists for standard genome sequencing and annotation.</title>
        <authorList>
            <consortium name="The Broad Institute Genomics Platform"/>
            <consortium name="The Broad Institute Genome Sequencing Center for Infectious Disease"/>
            <person name="Wu L."/>
            <person name="Ma J."/>
        </authorList>
    </citation>
    <scope>NUCLEOTIDE SEQUENCE [LARGE SCALE GENOMIC DNA]</scope>
    <source>
        <strain evidence="8 9">JCM 14545</strain>
    </source>
</reference>
<dbReference type="PANTHER" id="PTHR30250">
    <property type="entry name" value="PST FAMILY PREDICTED COLANIC ACID TRANSPORTER"/>
    <property type="match status" value="1"/>
</dbReference>
<feature type="transmembrane region" description="Helical" evidence="7">
    <location>
        <begin position="116"/>
        <end position="137"/>
    </location>
</feature>
<sequence>MTGTKEPSLGSAIRWSAINSVVGRVCQVGVSILLARLIAPDQFGLFAVALVVLNIVLSVSEMGVSVALIRTPGDVKDIAPTVTTLSFASGTGLALLCVLGAPWFAAELNAPGAAGVIQLMSVALVISGASAVPGAMLQRDFRQDHKAIADLAGFVAGTAVAVVLALTGFGAWSLAWSRIVTNGAAAVVMFVLTKHRYRPGFDREQAKSLLAFGLPLAGSSLLVFGVLNIDYVVVGKLLGPIELAFYLLAFNLSSWPVGAISQPVRSVSLAAFSRVRDDRDDPARFRRSFTRALGLLALFTIPACVLLATFGGPLVRFAYGERWSAAAAPLALLVVLGAVRVALELAYDFLASAGKARAILWIHLLWFGSLVPVLAIGAHLGGIRGVAAGHIVVALLLVAPAYLIALRPFGIRVRALGAALVRPAVGGVLMALAGVGAQGLFDTDVWRLVVGGLAAVAVYAVVVLPMRHEALRVLRNAAG</sequence>
<feature type="transmembrane region" description="Helical" evidence="7">
    <location>
        <begin position="209"/>
        <end position="231"/>
    </location>
</feature>
<evidence type="ECO:0000313" key="9">
    <source>
        <dbReference type="Proteomes" id="UP001501116"/>
    </source>
</evidence>
<feature type="transmembrane region" description="Helical" evidence="7">
    <location>
        <begin position="359"/>
        <end position="380"/>
    </location>
</feature>
<evidence type="ECO:0000313" key="8">
    <source>
        <dbReference type="EMBL" id="GAA1945703.1"/>
    </source>
</evidence>
<feature type="transmembrane region" description="Helical" evidence="7">
    <location>
        <begin position="293"/>
        <end position="319"/>
    </location>
</feature>
<feature type="transmembrane region" description="Helical" evidence="7">
    <location>
        <begin position="149"/>
        <end position="173"/>
    </location>
</feature>
<evidence type="ECO:0000256" key="1">
    <source>
        <dbReference type="ARBA" id="ARBA00004651"/>
    </source>
</evidence>
<evidence type="ECO:0000256" key="5">
    <source>
        <dbReference type="ARBA" id="ARBA00022989"/>
    </source>
</evidence>
<name>A0ABN2Q6M1_9PSEU</name>
<comment type="caution">
    <text evidence="8">The sequence shown here is derived from an EMBL/GenBank/DDBJ whole genome shotgun (WGS) entry which is preliminary data.</text>
</comment>
<evidence type="ECO:0008006" key="10">
    <source>
        <dbReference type="Google" id="ProtNLM"/>
    </source>
</evidence>
<keyword evidence="6 7" id="KW-0472">Membrane</keyword>
<organism evidence="8 9">
    <name type="scientific">Amycolatopsis minnesotensis</name>
    <dbReference type="NCBI Taxonomy" id="337894"/>
    <lineage>
        <taxon>Bacteria</taxon>
        <taxon>Bacillati</taxon>
        <taxon>Actinomycetota</taxon>
        <taxon>Actinomycetes</taxon>
        <taxon>Pseudonocardiales</taxon>
        <taxon>Pseudonocardiaceae</taxon>
        <taxon>Amycolatopsis</taxon>
    </lineage>
</organism>
<feature type="transmembrane region" description="Helical" evidence="7">
    <location>
        <begin position="81"/>
        <end position="104"/>
    </location>
</feature>
<evidence type="ECO:0000256" key="2">
    <source>
        <dbReference type="ARBA" id="ARBA00007430"/>
    </source>
</evidence>
<dbReference type="Pfam" id="PF13440">
    <property type="entry name" value="Polysacc_synt_3"/>
    <property type="match status" value="1"/>
</dbReference>
<keyword evidence="5 7" id="KW-1133">Transmembrane helix</keyword>
<protein>
    <recommendedName>
        <fullName evidence="10">PST family polysaccharide transporter</fullName>
    </recommendedName>
</protein>
<feature type="transmembrane region" description="Helical" evidence="7">
    <location>
        <begin position="325"/>
        <end position="347"/>
    </location>
</feature>
<comment type="similarity">
    <text evidence="2">Belongs to the polysaccharide synthase family.</text>
</comment>
<keyword evidence="3" id="KW-1003">Cell membrane</keyword>
<feature type="transmembrane region" description="Helical" evidence="7">
    <location>
        <begin position="445"/>
        <end position="466"/>
    </location>
</feature>
<feature type="transmembrane region" description="Helical" evidence="7">
    <location>
        <begin position="386"/>
        <end position="406"/>
    </location>
</feature>
<evidence type="ECO:0000256" key="7">
    <source>
        <dbReference type="SAM" id="Phobius"/>
    </source>
</evidence>
<gene>
    <name evidence="8" type="ORF">GCM10009754_11890</name>
</gene>
<feature type="transmembrane region" description="Helical" evidence="7">
    <location>
        <begin position="45"/>
        <end position="69"/>
    </location>
</feature>
<dbReference type="RefSeq" id="WP_344414288.1">
    <property type="nucleotide sequence ID" value="NZ_BAAANN010000004.1"/>
</dbReference>
<evidence type="ECO:0000256" key="4">
    <source>
        <dbReference type="ARBA" id="ARBA00022692"/>
    </source>
</evidence>
<feature type="transmembrane region" description="Helical" evidence="7">
    <location>
        <begin position="243"/>
        <end position="272"/>
    </location>
</feature>
<keyword evidence="4 7" id="KW-0812">Transmembrane</keyword>
<dbReference type="InterPro" id="IPR050833">
    <property type="entry name" value="Poly_Biosynth_Transport"/>
</dbReference>